<protein>
    <submittedName>
        <fullName evidence="1">Uncharacterized protein</fullName>
    </submittedName>
</protein>
<gene>
    <name evidence="1" type="ORF">A8926_2450</name>
</gene>
<comment type="caution">
    <text evidence="1">The sequence shown here is derived from an EMBL/GenBank/DDBJ whole genome shotgun (WGS) entry which is preliminary data.</text>
</comment>
<proteinExistence type="predicted"/>
<dbReference type="AlphaFoldDB" id="A0A2N3XW23"/>
<evidence type="ECO:0000313" key="2">
    <source>
        <dbReference type="Proteomes" id="UP000233786"/>
    </source>
</evidence>
<dbReference type="EMBL" id="PJNB01000001">
    <property type="protein sequence ID" value="PKW14801.1"/>
    <property type="molecule type" value="Genomic_DNA"/>
</dbReference>
<evidence type="ECO:0000313" key="1">
    <source>
        <dbReference type="EMBL" id="PKW14801.1"/>
    </source>
</evidence>
<dbReference type="Proteomes" id="UP000233786">
    <property type="component" value="Unassembled WGS sequence"/>
</dbReference>
<organism evidence="1 2">
    <name type="scientific">Saccharopolyspora spinosa</name>
    <dbReference type="NCBI Taxonomy" id="60894"/>
    <lineage>
        <taxon>Bacteria</taxon>
        <taxon>Bacillati</taxon>
        <taxon>Actinomycetota</taxon>
        <taxon>Actinomycetes</taxon>
        <taxon>Pseudonocardiales</taxon>
        <taxon>Pseudonocardiaceae</taxon>
        <taxon>Saccharopolyspora</taxon>
    </lineage>
</organism>
<dbReference type="RefSeq" id="WP_010695918.1">
    <property type="nucleotide sequence ID" value="NZ_CP061007.1"/>
</dbReference>
<accession>A0A2N3XW23</accession>
<keyword evidence="2" id="KW-1185">Reference proteome</keyword>
<sequence>MVTRHPEVPDDADRDHSLLITEAQQRELLAFLTTTEFELREVTLQVLSETPIGRDVAEQHLAELTELTRQACDVIANAVTVEERIAHLDFAAGDLG</sequence>
<name>A0A2N3XW23_SACSN</name>
<reference evidence="1" key="1">
    <citation type="submission" date="2017-12" db="EMBL/GenBank/DDBJ databases">
        <title>Sequencing the genomes of 1000 Actinobacteria strains.</title>
        <authorList>
            <person name="Klenk H.-P."/>
        </authorList>
    </citation>
    <scope>NUCLEOTIDE SEQUENCE [LARGE SCALE GENOMIC DNA]</scope>
    <source>
        <strain evidence="1">DSM 44228</strain>
    </source>
</reference>